<dbReference type="PANTHER" id="PTHR33915">
    <property type="entry name" value="OSJNBA0033G05.11 PROTEIN"/>
    <property type="match status" value="1"/>
</dbReference>
<dbReference type="AlphaFoldDB" id="A0A843W3T9"/>
<organism evidence="1 2">
    <name type="scientific">Colocasia esculenta</name>
    <name type="common">Wild taro</name>
    <name type="synonym">Arum esculentum</name>
    <dbReference type="NCBI Taxonomy" id="4460"/>
    <lineage>
        <taxon>Eukaryota</taxon>
        <taxon>Viridiplantae</taxon>
        <taxon>Streptophyta</taxon>
        <taxon>Embryophyta</taxon>
        <taxon>Tracheophyta</taxon>
        <taxon>Spermatophyta</taxon>
        <taxon>Magnoliopsida</taxon>
        <taxon>Liliopsida</taxon>
        <taxon>Araceae</taxon>
        <taxon>Aroideae</taxon>
        <taxon>Colocasieae</taxon>
        <taxon>Colocasia</taxon>
    </lineage>
</organism>
<dbReference type="PANTHER" id="PTHR33915:SF1">
    <property type="entry name" value="OS04G0644100 PROTEIN"/>
    <property type="match status" value="1"/>
</dbReference>
<comment type="caution">
    <text evidence="1">The sequence shown here is derived from an EMBL/GenBank/DDBJ whole genome shotgun (WGS) entry which is preliminary data.</text>
</comment>
<dbReference type="OrthoDB" id="1887912at2759"/>
<name>A0A843W3T9_COLES</name>
<dbReference type="EMBL" id="NMUH01002701">
    <property type="protein sequence ID" value="MQM01588.1"/>
    <property type="molecule type" value="Genomic_DNA"/>
</dbReference>
<keyword evidence="2" id="KW-1185">Reference proteome</keyword>
<proteinExistence type="predicted"/>
<dbReference type="SUPFAM" id="SSF47769">
    <property type="entry name" value="SAM/Pointed domain"/>
    <property type="match status" value="1"/>
</dbReference>
<evidence type="ECO:0000313" key="2">
    <source>
        <dbReference type="Proteomes" id="UP000652761"/>
    </source>
</evidence>
<dbReference type="InterPro" id="IPR013761">
    <property type="entry name" value="SAM/pointed_sf"/>
</dbReference>
<gene>
    <name evidence="1" type="ORF">Taro_034342</name>
</gene>
<accession>A0A843W3T9</accession>
<feature type="non-terminal residue" evidence="1">
    <location>
        <position position="1"/>
    </location>
</feature>
<evidence type="ECO:0008006" key="3">
    <source>
        <dbReference type="Google" id="ProtNLM"/>
    </source>
</evidence>
<dbReference type="Proteomes" id="UP000652761">
    <property type="component" value="Unassembled WGS sequence"/>
</dbReference>
<sequence length="265" mass="29477">LLLRDARPPSPPTSAPFIAPSSQYPCSVLVFDTPPSPTSSLIRCSVHKPALMAMMSTSMVRVSSRKEVAGRGEEAVKECMDWYAWLSRTRLDPALVYEYALVFCRNELEEEDVVHFDHEFLLSMGVSVAKHRLEILKLAGEERRRWRRLGRPRPVARLLAAADRTRRCLARCLRSLSAGVGGGGGEAGSTALVPVRRRSPSALGGGGQWGSRKLAALKQVRLLLTDGKERTWYSRWGSRKDKVRDSGGEAGEVRWDSMFQDLKPT</sequence>
<protein>
    <recommendedName>
        <fullName evidence="3">SAM domain-containing protein</fullName>
    </recommendedName>
</protein>
<evidence type="ECO:0000313" key="1">
    <source>
        <dbReference type="EMBL" id="MQM01588.1"/>
    </source>
</evidence>
<dbReference type="Gene3D" id="1.10.150.50">
    <property type="entry name" value="Transcription Factor, Ets-1"/>
    <property type="match status" value="1"/>
</dbReference>
<dbReference type="CDD" id="cd09487">
    <property type="entry name" value="SAM_superfamily"/>
    <property type="match status" value="1"/>
</dbReference>
<reference evidence="1" key="1">
    <citation type="submission" date="2017-07" db="EMBL/GenBank/DDBJ databases">
        <title>Taro Niue Genome Assembly and Annotation.</title>
        <authorList>
            <person name="Atibalentja N."/>
            <person name="Keating K."/>
            <person name="Fields C.J."/>
        </authorList>
    </citation>
    <scope>NUCLEOTIDE SEQUENCE</scope>
    <source>
        <strain evidence="1">Niue_2</strain>
        <tissue evidence="1">Leaf</tissue>
    </source>
</reference>